<feature type="signal peptide" evidence="4">
    <location>
        <begin position="1"/>
        <end position="23"/>
    </location>
</feature>
<evidence type="ECO:0000256" key="2">
    <source>
        <dbReference type="ARBA" id="ARBA00022553"/>
    </source>
</evidence>
<comment type="similarity">
    <text evidence="3">Belongs to the alkaline phosphatase family.</text>
</comment>
<name>A0ABQ9FX69_TEGGR</name>
<dbReference type="InterPro" id="IPR017850">
    <property type="entry name" value="Alkaline_phosphatase_core_sf"/>
</dbReference>
<keyword evidence="2" id="KW-0597">Phosphoprotein</keyword>
<dbReference type="EC" id="3.1.3.1" evidence="1"/>
<dbReference type="PRINTS" id="PR00113">
    <property type="entry name" value="ALKPHPHTASE"/>
</dbReference>
<sequence>MLGFKNRLTFLLFYFGNIATVLTGTTKDGLYSTEYSGNGETPLYWKKQAKDSLRVALSSTMNIGVAKNVILFIGDGMGVSTVTAARILQGQRRNKTGEENILSFEKFPHVAFSKIYSQDYQTPDSACTATAMLCGVKSNYGTLGVTGNVKRSDCEGSKGNELSSIFKWSKDKGKSTGIVTTTRITHATIAAGYSNSADRGWENDANMVNVKGGCKDIAKQLIEDNKDIQVLLGGGRRNFLPFDAEDPEGYNLYRTGRRDNRNLIDDWVDDKVKKNKTHRYVWNSTDFYQVNADKTDYLLGLFEGSHMQFEADRLTTREKAGEPSLAEMTTKAIEILRKNNKNGYFLLVEGGRIDHAHHDSMAHKSLVDTLAFADAVAIARDGYPYTTLMYANGPGAPVYEERRNLTGSAVPLYSETHSGEDVPIYARGPMSHLFQGVKEQNYIAHVMAYASCVGDYKNREDCAASLSNIENTHHSCPKNSKNSRRKLADLFDRNSRFTGNGETPFYWRKQAKDEIHKILNAEPNIGPAKNVILFLGDGMGVSTVTAARILQGQNKGQTGEENILSWEKFPYTALSKTYNQDYQTADSAGTATAFLCGVKANYGTTGVDASTKRYDCESSKGAEVSSILRWSMDKGKSTGIVTTARVTHATPASGYSSSANRNWEGDSDMVNVTGGCKDIARQLIEDNPDIQVILGGGRRYFLPFDAKDPEGYNLWFTGRRDNRSLVQEWLDEKNERNKRHRYVWNSSDFYSVNAAETDYLLGLFQPSHMQYEIERLTSKEKGGEPSLSEMTEKAIDILSRNTNGYFLLVEGSGRIDHGHHDNKPKRALTDTLAFADAVAKADEITNEQDTICR</sequence>
<evidence type="ECO:0000313" key="5">
    <source>
        <dbReference type="EMBL" id="KAJ8320726.1"/>
    </source>
</evidence>
<feature type="chain" id="PRO_5046693416" description="alkaline phosphatase" evidence="4">
    <location>
        <begin position="24"/>
        <end position="853"/>
    </location>
</feature>
<dbReference type="PANTHER" id="PTHR11596">
    <property type="entry name" value="ALKALINE PHOSPHATASE"/>
    <property type="match status" value="1"/>
</dbReference>
<comment type="caution">
    <text evidence="5">The sequence shown here is derived from an EMBL/GenBank/DDBJ whole genome shotgun (WGS) entry which is preliminary data.</text>
</comment>
<evidence type="ECO:0000256" key="3">
    <source>
        <dbReference type="RuleBase" id="RU003946"/>
    </source>
</evidence>
<protein>
    <recommendedName>
        <fullName evidence="1">alkaline phosphatase</fullName>
        <ecNumber evidence="1">3.1.3.1</ecNumber>
    </recommendedName>
</protein>
<dbReference type="CDD" id="cd16012">
    <property type="entry name" value="ALP"/>
    <property type="match status" value="2"/>
</dbReference>
<keyword evidence="6" id="KW-1185">Reference proteome</keyword>
<dbReference type="SMART" id="SM00098">
    <property type="entry name" value="alkPPc"/>
    <property type="match status" value="2"/>
</dbReference>
<dbReference type="InterPro" id="IPR001952">
    <property type="entry name" value="Alkaline_phosphatase"/>
</dbReference>
<dbReference type="EMBL" id="JARBDR010000141">
    <property type="protein sequence ID" value="KAJ8320726.1"/>
    <property type="molecule type" value="Genomic_DNA"/>
</dbReference>
<accession>A0ABQ9FX69</accession>
<gene>
    <name evidence="5" type="ORF">KUTeg_002313</name>
</gene>
<evidence type="ECO:0000256" key="4">
    <source>
        <dbReference type="SAM" id="SignalP"/>
    </source>
</evidence>
<keyword evidence="4" id="KW-0732">Signal</keyword>
<dbReference type="Gene3D" id="3.40.720.10">
    <property type="entry name" value="Alkaline Phosphatase, subunit A"/>
    <property type="match status" value="3"/>
</dbReference>
<dbReference type="SUPFAM" id="SSF53649">
    <property type="entry name" value="Alkaline phosphatase-like"/>
    <property type="match status" value="2"/>
</dbReference>
<reference evidence="5 6" key="1">
    <citation type="submission" date="2022-12" db="EMBL/GenBank/DDBJ databases">
        <title>Chromosome-level genome of Tegillarca granosa.</title>
        <authorList>
            <person name="Kim J."/>
        </authorList>
    </citation>
    <scope>NUCLEOTIDE SEQUENCE [LARGE SCALE GENOMIC DNA]</scope>
    <source>
        <strain evidence="5">Teg-2019</strain>
        <tissue evidence="5">Adductor muscle</tissue>
    </source>
</reference>
<dbReference type="Proteomes" id="UP001217089">
    <property type="component" value="Unassembled WGS sequence"/>
</dbReference>
<organism evidence="5 6">
    <name type="scientific">Tegillarca granosa</name>
    <name type="common">Malaysian cockle</name>
    <name type="synonym">Anadara granosa</name>
    <dbReference type="NCBI Taxonomy" id="220873"/>
    <lineage>
        <taxon>Eukaryota</taxon>
        <taxon>Metazoa</taxon>
        <taxon>Spiralia</taxon>
        <taxon>Lophotrochozoa</taxon>
        <taxon>Mollusca</taxon>
        <taxon>Bivalvia</taxon>
        <taxon>Autobranchia</taxon>
        <taxon>Pteriomorphia</taxon>
        <taxon>Arcoida</taxon>
        <taxon>Arcoidea</taxon>
        <taxon>Arcidae</taxon>
        <taxon>Tegillarca</taxon>
    </lineage>
</organism>
<evidence type="ECO:0000256" key="1">
    <source>
        <dbReference type="ARBA" id="ARBA00012647"/>
    </source>
</evidence>
<dbReference type="Pfam" id="PF00245">
    <property type="entry name" value="Alk_phosphatase"/>
    <property type="match status" value="3"/>
</dbReference>
<proteinExistence type="inferred from homology"/>
<dbReference type="PANTHER" id="PTHR11596:SF5">
    <property type="entry name" value="ALKALINE PHOSPHATASE"/>
    <property type="match status" value="1"/>
</dbReference>
<evidence type="ECO:0000313" key="6">
    <source>
        <dbReference type="Proteomes" id="UP001217089"/>
    </source>
</evidence>